<feature type="domain" description="Thioredoxin" evidence="2">
    <location>
        <begin position="1"/>
        <end position="141"/>
    </location>
</feature>
<sequence length="141" mass="16284">MIAPSFELKDMFTDQTVPLHAYKGKPLMLTFWASWCPDSQIDLSQKQRFYDYLDTHQLGFLTINVTGREGKEENAKEFIEKEGYTFPVLLDNGTNTYDCYQCMGVPTTFILDADQQIINRFNDKAAFLDIMKGMNQVISKK</sequence>
<dbReference type="InterPro" id="IPR050553">
    <property type="entry name" value="Thioredoxin_ResA/DsbE_sf"/>
</dbReference>
<dbReference type="InterPro" id="IPR013766">
    <property type="entry name" value="Thioredoxin_domain"/>
</dbReference>
<dbReference type="PROSITE" id="PS51352">
    <property type="entry name" value="THIOREDOXIN_2"/>
    <property type="match status" value="1"/>
</dbReference>
<dbReference type="GO" id="GO:0016491">
    <property type="term" value="F:oxidoreductase activity"/>
    <property type="evidence" value="ECO:0007669"/>
    <property type="project" value="InterPro"/>
</dbReference>
<evidence type="ECO:0000313" key="4">
    <source>
        <dbReference type="Proteomes" id="UP000199017"/>
    </source>
</evidence>
<dbReference type="Gene3D" id="3.40.30.10">
    <property type="entry name" value="Glutaredoxin"/>
    <property type="match status" value="1"/>
</dbReference>
<proteinExistence type="predicted"/>
<dbReference type="InterPro" id="IPR036249">
    <property type="entry name" value="Thioredoxin-like_sf"/>
</dbReference>
<accession>A0A1G8CBI1</accession>
<dbReference type="SUPFAM" id="SSF52833">
    <property type="entry name" value="Thioredoxin-like"/>
    <property type="match status" value="1"/>
</dbReference>
<name>A0A1G8CBI1_9BACI</name>
<dbReference type="CDD" id="cd02966">
    <property type="entry name" value="TlpA_like_family"/>
    <property type="match status" value="1"/>
</dbReference>
<dbReference type="RefSeq" id="WP_091579783.1">
    <property type="nucleotide sequence ID" value="NZ_FNDU01000001.1"/>
</dbReference>
<dbReference type="PANTHER" id="PTHR42852:SF17">
    <property type="entry name" value="THIOREDOXIN-LIKE PROTEIN HI_1115"/>
    <property type="match status" value="1"/>
</dbReference>
<keyword evidence="4" id="KW-1185">Reference proteome</keyword>
<dbReference type="Pfam" id="PF00578">
    <property type="entry name" value="AhpC-TSA"/>
    <property type="match status" value="1"/>
</dbReference>
<dbReference type="Proteomes" id="UP000199017">
    <property type="component" value="Unassembled WGS sequence"/>
</dbReference>
<dbReference type="PANTHER" id="PTHR42852">
    <property type="entry name" value="THIOL:DISULFIDE INTERCHANGE PROTEIN DSBE"/>
    <property type="match status" value="1"/>
</dbReference>
<dbReference type="AlphaFoldDB" id="A0A1G8CBI1"/>
<dbReference type="STRING" id="930129.SAMN05216352_101257"/>
<gene>
    <name evidence="3" type="ORF">SAMN05216352_101257</name>
</gene>
<evidence type="ECO:0000256" key="1">
    <source>
        <dbReference type="ARBA" id="ARBA00023157"/>
    </source>
</evidence>
<dbReference type="InterPro" id="IPR000866">
    <property type="entry name" value="AhpC/TSA"/>
</dbReference>
<dbReference type="EMBL" id="FNDU01000001">
    <property type="protein sequence ID" value="SDH42758.1"/>
    <property type="molecule type" value="Genomic_DNA"/>
</dbReference>
<dbReference type="GO" id="GO:0016209">
    <property type="term" value="F:antioxidant activity"/>
    <property type="evidence" value="ECO:0007669"/>
    <property type="project" value="InterPro"/>
</dbReference>
<keyword evidence="1" id="KW-1015">Disulfide bond</keyword>
<protein>
    <submittedName>
        <fullName evidence="3">Peroxiredoxin</fullName>
    </submittedName>
</protein>
<organism evidence="3 4">
    <name type="scientific">Alteribacillus bidgolensis</name>
    <dbReference type="NCBI Taxonomy" id="930129"/>
    <lineage>
        <taxon>Bacteria</taxon>
        <taxon>Bacillati</taxon>
        <taxon>Bacillota</taxon>
        <taxon>Bacilli</taxon>
        <taxon>Bacillales</taxon>
        <taxon>Bacillaceae</taxon>
        <taxon>Alteribacillus</taxon>
    </lineage>
</organism>
<reference evidence="3 4" key="1">
    <citation type="submission" date="2016-10" db="EMBL/GenBank/DDBJ databases">
        <authorList>
            <person name="de Groot N.N."/>
        </authorList>
    </citation>
    <scope>NUCLEOTIDE SEQUENCE [LARGE SCALE GENOMIC DNA]</scope>
    <source>
        <strain evidence="4">P4B,CCM 7963,CECT 7998,DSM 25260,IBRC-M 10614,KCTC 13821</strain>
    </source>
</reference>
<evidence type="ECO:0000259" key="2">
    <source>
        <dbReference type="PROSITE" id="PS51352"/>
    </source>
</evidence>
<evidence type="ECO:0000313" key="3">
    <source>
        <dbReference type="EMBL" id="SDH42758.1"/>
    </source>
</evidence>
<dbReference type="OrthoDB" id="25753at2"/>